<dbReference type="InterPro" id="IPR000734">
    <property type="entry name" value="TAG_lipase"/>
</dbReference>
<dbReference type="PANTHER" id="PTHR11610">
    <property type="entry name" value="LIPASE"/>
    <property type="match status" value="1"/>
</dbReference>
<dbReference type="STRING" id="456900.A0A195CRA9"/>
<dbReference type="InterPro" id="IPR029058">
    <property type="entry name" value="AB_hydrolase_fold"/>
</dbReference>
<accession>A0A195CRA9</accession>
<evidence type="ECO:0000256" key="8">
    <source>
        <dbReference type="RuleBase" id="RU004262"/>
    </source>
</evidence>
<feature type="domain" description="Lipase" evidence="9">
    <location>
        <begin position="18"/>
        <end position="249"/>
    </location>
</feature>
<evidence type="ECO:0000256" key="3">
    <source>
        <dbReference type="ARBA" id="ARBA00010701"/>
    </source>
</evidence>
<proteinExistence type="inferred from homology"/>
<dbReference type="OrthoDB" id="199913at2759"/>
<evidence type="ECO:0000313" key="11">
    <source>
        <dbReference type="Proteomes" id="UP000078542"/>
    </source>
</evidence>
<evidence type="ECO:0000256" key="7">
    <source>
        <dbReference type="ARBA" id="ARBA00023157"/>
    </source>
</evidence>
<dbReference type="Pfam" id="PF00151">
    <property type="entry name" value="Lipase"/>
    <property type="match status" value="1"/>
</dbReference>
<evidence type="ECO:0000256" key="2">
    <source>
        <dbReference type="ARBA" id="ARBA00004613"/>
    </source>
</evidence>
<evidence type="ECO:0000259" key="9">
    <source>
        <dbReference type="Pfam" id="PF00151"/>
    </source>
</evidence>
<name>A0A195CRA9_9HYME</name>
<keyword evidence="11" id="KW-1185">Reference proteome</keyword>
<dbReference type="GO" id="GO:0016042">
    <property type="term" value="P:lipid catabolic process"/>
    <property type="evidence" value="ECO:0007669"/>
    <property type="project" value="TreeGrafter"/>
</dbReference>
<dbReference type="InterPro" id="IPR013818">
    <property type="entry name" value="Lipase"/>
</dbReference>
<comment type="similarity">
    <text evidence="3 8">Belongs to the AB hydrolase superfamily. Lipase family.</text>
</comment>
<evidence type="ECO:0000256" key="4">
    <source>
        <dbReference type="ARBA" id="ARBA00013179"/>
    </source>
</evidence>
<keyword evidence="6" id="KW-0378">Hydrolase</keyword>
<dbReference type="EC" id="3.1.1.32" evidence="4"/>
<evidence type="ECO:0000256" key="5">
    <source>
        <dbReference type="ARBA" id="ARBA00022525"/>
    </source>
</evidence>
<reference evidence="10 11" key="1">
    <citation type="submission" date="2016-03" db="EMBL/GenBank/DDBJ databases">
        <title>Cyphomyrmex costatus WGS genome.</title>
        <authorList>
            <person name="Nygaard S."/>
            <person name="Hu H."/>
            <person name="Boomsma J."/>
            <person name="Zhang G."/>
        </authorList>
    </citation>
    <scope>NUCLEOTIDE SEQUENCE [LARGE SCALE GENOMIC DNA]</scope>
    <source>
        <strain evidence="10">MS0001</strain>
        <tissue evidence="10">Whole body</tissue>
    </source>
</reference>
<evidence type="ECO:0000256" key="1">
    <source>
        <dbReference type="ARBA" id="ARBA00000111"/>
    </source>
</evidence>
<evidence type="ECO:0000313" key="10">
    <source>
        <dbReference type="EMBL" id="KYN02644.1"/>
    </source>
</evidence>
<protein>
    <recommendedName>
        <fullName evidence="4">phospholipase A1</fullName>
        <ecNumber evidence="4">3.1.1.32</ecNumber>
    </recommendedName>
</protein>
<comment type="catalytic activity">
    <reaction evidence="1">
        <text>a 1,2-diacyl-sn-glycero-3-phosphocholine + H2O = a 2-acyl-sn-glycero-3-phosphocholine + a fatty acid + H(+)</text>
        <dbReference type="Rhea" id="RHEA:18689"/>
        <dbReference type="ChEBI" id="CHEBI:15377"/>
        <dbReference type="ChEBI" id="CHEBI:15378"/>
        <dbReference type="ChEBI" id="CHEBI:28868"/>
        <dbReference type="ChEBI" id="CHEBI:57643"/>
        <dbReference type="ChEBI" id="CHEBI:57875"/>
        <dbReference type="EC" id="3.1.1.32"/>
    </reaction>
</comment>
<organism evidence="10 11">
    <name type="scientific">Cyphomyrmex costatus</name>
    <dbReference type="NCBI Taxonomy" id="456900"/>
    <lineage>
        <taxon>Eukaryota</taxon>
        <taxon>Metazoa</taxon>
        <taxon>Ecdysozoa</taxon>
        <taxon>Arthropoda</taxon>
        <taxon>Hexapoda</taxon>
        <taxon>Insecta</taxon>
        <taxon>Pterygota</taxon>
        <taxon>Neoptera</taxon>
        <taxon>Endopterygota</taxon>
        <taxon>Hymenoptera</taxon>
        <taxon>Apocrita</taxon>
        <taxon>Aculeata</taxon>
        <taxon>Formicoidea</taxon>
        <taxon>Formicidae</taxon>
        <taxon>Myrmicinae</taxon>
        <taxon>Cyphomyrmex</taxon>
    </lineage>
</organism>
<dbReference type="KEGG" id="ccoa:108773964"/>
<dbReference type="GO" id="GO:0008970">
    <property type="term" value="F:phospholipase A1 activity"/>
    <property type="evidence" value="ECO:0007669"/>
    <property type="project" value="UniProtKB-EC"/>
</dbReference>
<dbReference type="AlphaFoldDB" id="A0A195CRA9"/>
<keyword evidence="7" id="KW-1015">Disulfide bond</keyword>
<evidence type="ECO:0000256" key="6">
    <source>
        <dbReference type="ARBA" id="ARBA00022801"/>
    </source>
</evidence>
<dbReference type="GO" id="GO:0005615">
    <property type="term" value="C:extracellular space"/>
    <property type="evidence" value="ECO:0007669"/>
    <property type="project" value="TreeGrafter"/>
</dbReference>
<dbReference type="Proteomes" id="UP000078542">
    <property type="component" value="Unassembled WGS sequence"/>
</dbReference>
<dbReference type="SUPFAM" id="SSF53474">
    <property type="entry name" value="alpha/beta-Hydrolases"/>
    <property type="match status" value="1"/>
</dbReference>
<comment type="subcellular location">
    <subcellularLocation>
        <location evidence="2">Secreted</location>
    </subcellularLocation>
</comment>
<dbReference type="EMBL" id="KQ977444">
    <property type="protein sequence ID" value="KYN02644.1"/>
    <property type="molecule type" value="Genomic_DNA"/>
</dbReference>
<keyword evidence="5" id="KW-0964">Secreted</keyword>
<sequence length="251" mass="27640">MTFPITQAEGMLDVLDEKKRIVFFIFGFDLNSSSPLVVEMIDALCDGGKDNVVLLDWSKYSTDVDESNPLIAYRTVFGNSQKIGPFFANSVEKLCKRHDIYIVSFSVGVYIASFIGNCTTCNKTRITGLDPANPILSAGKTGCYLSDNDATMVDVVHSDMGGYGTPSFLFELQFFLNSGTRFQPNCSPTIQLTGPDAFCSHAASVRQYIKCKLEPTLSECKATKCPSYISYLLGLCKHNEQNNLGYNATNK</sequence>
<gene>
    <name evidence="10" type="ORF">ALC62_06443</name>
</gene>
<dbReference type="Gene3D" id="3.40.50.1820">
    <property type="entry name" value="alpha/beta hydrolase"/>
    <property type="match status" value="1"/>
</dbReference>